<gene>
    <name evidence="2" type="ORF">SLEP1_g17478</name>
</gene>
<keyword evidence="3" id="KW-1185">Reference proteome</keyword>
<feature type="region of interest" description="Disordered" evidence="1">
    <location>
        <begin position="16"/>
        <end position="45"/>
    </location>
</feature>
<organism evidence="2 3">
    <name type="scientific">Rubroshorea leprosula</name>
    <dbReference type="NCBI Taxonomy" id="152421"/>
    <lineage>
        <taxon>Eukaryota</taxon>
        <taxon>Viridiplantae</taxon>
        <taxon>Streptophyta</taxon>
        <taxon>Embryophyta</taxon>
        <taxon>Tracheophyta</taxon>
        <taxon>Spermatophyta</taxon>
        <taxon>Magnoliopsida</taxon>
        <taxon>eudicotyledons</taxon>
        <taxon>Gunneridae</taxon>
        <taxon>Pentapetalae</taxon>
        <taxon>rosids</taxon>
        <taxon>malvids</taxon>
        <taxon>Malvales</taxon>
        <taxon>Dipterocarpaceae</taxon>
        <taxon>Rubroshorea</taxon>
    </lineage>
</organism>
<dbReference type="AlphaFoldDB" id="A0AAV5J096"/>
<dbReference type="EMBL" id="BPVZ01000023">
    <property type="protein sequence ID" value="GKV05471.1"/>
    <property type="molecule type" value="Genomic_DNA"/>
</dbReference>
<protein>
    <submittedName>
        <fullName evidence="2">Uncharacterized protein</fullName>
    </submittedName>
</protein>
<dbReference type="Proteomes" id="UP001054252">
    <property type="component" value="Unassembled WGS sequence"/>
</dbReference>
<accession>A0AAV5J096</accession>
<reference evidence="2 3" key="1">
    <citation type="journal article" date="2021" name="Commun. Biol.">
        <title>The genome of Shorea leprosula (Dipterocarpaceae) highlights the ecological relevance of drought in aseasonal tropical rainforests.</title>
        <authorList>
            <person name="Ng K.K.S."/>
            <person name="Kobayashi M.J."/>
            <person name="Fawcett J.A."/>
            <person name="Hatakeyama M."/>
            <person name="Paape T."/>
            <person name="Ng C.H."/>
            <person name="Ang C.C."/>
            <person name="Tnah L.H."/>
            <person name="Lee C.T."/>
            <person name="Nishiyama T."/>
            <person name="Sese J."/>
            <person name="O'Brien M.J."/>
            <person name="Copetti D."/>
            <person name="Mohd Noor M.I."/>
            <person name="Ong R.C."/>
            <person name="Putra M."/>
            <person name="Sireger I.Z."/>
            <person name="Indrioko S."/>
            <person name="Kosugi Y."/>
            <person name="Izuno A."/>
            <person name="Isagi Y."/>
            <person name="Lee S.L."/>
            <person name="Shimizu K.K."/>
        </authorList>
    </citation>
    <scope>NUCLEOTIDE SEQUENCE [LARGE SCALE GENOMIC DNA]</scope>
    <source>
        <strain evidence="2">214</strain>
    </source>
</reference>
<feature type="compositionally biased region" description="Basic and acidic residues" evidence="1">
    <location>
        <begin position="18"/>
        <end position="30"/>
    </location>
</feature>
<evidence type="ECO:0000256" key="1">
    <source>
        <dbReference type="SAM" id="MobiDB-lite"/>
    </source>
</evidence>
<comment type="caution">
    <text evidence="2">The sequence shown here is derived from an EMBL/GenBank/DDBJ whole genome shotgun (WGS) entry which is preliminary data.</text>
</comment>
<sequence>MLIPGSIIIHFSYLSPRSGERGPDAGKDDGEGFEALLDPPMRMMQ</sequence>
<evidence type="ECO:0000313" key="3">
    <source>
        <dbReference type="Proteomes" id="UP001054252"/>
    </source>
</evidence>
<name>A0AAV5J096_9ROSI</name>
<evidence type="ECO:0000313" key="2">
    <source>
        <dbReference type="EMBL" id="GKV05471.1"/>
    </source>
</evidence>
<proteinExistence type="predicted"/>